<dbReference type="EMBL" id="PNBA02000015">
    <property type="protein sequence ID" value="KAG6399810.1"/>
    <property type="molecule type" value="Genomic_DNA"/>
</dbReference>
<dbReference type="OrthoDB" id="1749738at2759"/>
<name>A0A8X8WQA4_SALSN</name>
<evidence type="ECO:0000256" key="1">
    <source>
        <dbReference type="SAM" id="MobiDB-lite"/>
    </source>
</evidence>
<feature type="compositionally biased region" description="Basic and acidic residues" evidence="1">
    <location>
        <begin position="24"/>
        <end position="33"/>
    </location>
</feature>
<gene>
    <name evidence="2" type="ORF">SASPL_141295</name>
</gene>
<accession>A0A8X8WQA4</accession>
<protein>
    <submittedName>
        <fullName evidence="2">Uncharacterized protein</fullName>
    </submittedName>
</protein>
<evidence type="ECO:0000313" key="2">
    <source>
        <dbReference type="EMBL" id="KAG6399810.1"/>
    </source>
</evidence>
<sequence>MSSVKRPGQAAAKSSKAKRLAKRKAVDDGESSGKRTRLSGKPSTSVVGVPVQAKRPQLRIKRTTRFFQRILKSLNEIQKTAVRQLDFGVLLDYDVAFVLGTLAYWLLENFYHLRCSLMLPNGVEVVVDTKDVELIFWFPKWGITFYRCDRNTSIKYLETIPLDEEADINVLQTKVLEAKMLQETWGGHFLRKYSYC</sequence>
<feature type="region of interest" description="Disordered" evidence="1">
    <location>
        <begin position="1"/>
        <end position="47"/>
    </location>
</feature>
<reference evidence="2" key="2">
    <citation type="submission" date="2020-08" db="EMBL/GenBank/DDBJ databases">
        <title>Plant Genome Project.</title>
        <authorList>
            <person name="Zhang R.-G."/>
        </authorList>
    </citation>
    <scope>NUCLEOTIDE SEQUENCE</scope>
    <source>
        <strain evidence="2">Huo1</strain>
        <tissue evidence="2">Leaf</tissue>
    </source>
</reference>
<keyword evidence="3" id="KW-1185">Reference proteome</keyword>
<comment type="caution">
    <text evidence="2">The sequence shown here is derived from an EMBL/GenBank/DDBJ whole genome shotgun (WGS) entry which is preliminary data.</text>
</comment>
<dbReference type="Proteomes" id="UP000298416">
    <property type="component" value="Unassembled WGS sequence"/>
</dbReference>
<organism evidence="2">
    <name type="scientific">Salvia splendens</name>
    <name type="common">Scarlet sage</name>
    <dbReference type="NCBI Taxonomy" id="180675"/>
    <lineage>
        <taxon>Eukaryota</taxon>
        <taxon>Viridiplantae</taxon>
        <taxon>Streptophyta</taxon>
        <taxon>Embryophyta</taxon>
        <taxon>Tracheophyta</taxon>
        <taxon>Spermatophyta</taxon>
        <taxon>Magnoliopsida</taxon>
        <taxon>eudicotyledons</taxon>
        <taxon>Gunneridae</taxon>
        <taxon>Pentapetalae</taxon>
        <taxon>asterids</taxon>
        <taxon>lamiids</taxon>
        <taxon>Lamiales</taxon>
        <taxon>Lamiaceae</taxon>
        <taxon>Nepetoideae</taxon>
        <taxon>Mentheae</taxon>
        <taxon>Salviinae</taxon>
        <taxon>Salvia</taxon>
        <taxon>Salvia subgen. Calosphace</taxon>
        <taxon>core Calosphace</taxon>
    </lineage>
</organism>
<evidence type="ECO:0000313" key="3">
    <source>
        <dbReference type="Proteomes" id="UP000298416"/>
    </source>
</evidence>
<reference evidence="2" key="1">
    <citation type="submission" date="2018-01" db="EMBL/GenBank/DDBJ databases">
        <authorList>
            <person name="Mao J.F."/>
        </authorList>
    </citation>
    <scope>NUCLEOTIDE SEQUENCE</scope>
    <source>
        <strain evidence="2">Huo1</strain>
        <tissue evidence="2">Leaf</tissue>
    </source>
</reference>
<dbReference type="AlphaFoldDB" id="A0A8X8WQA4"/>
<proteinExistence type="predicted"/>